<evidence type="ECO:0000313" key="2">
    <source>
        <dbReference type="Proteomes" id="UP000014155"/>
    </source>
</evidence>
<sequence>MIDIKNVLRSIDQDPRLNDINATPSLVARLISSHSAVQLVAAVSKNDRKRHLLIAIREKLTPEKLESLPKWYGLSIEQEKLTILDIRTSWFLILKHTNESDKDIFEAVISNICNELLLLNDNEAMLPTLIKILDKWKYFFTLYSREGLSSTEQQGLYGELWFLRELIDYSRLTSLVKNWTGIEKTTHDFQIGKSAIEIKTSVSNKPYSAKINNENQLDDTNLANLYLAFLALHPMLEGGETLPDIISQIRRKIANDTEAKLKFEEKLFFSGYVENQSHLYKTGYALRDVIAFSVKAGFPRILNADVPDGIGDISYSIQISVCEPFKVNLEHVLQQVTSN</sequence>
<dbReference type="STRING" id="1195236.CTER_3614"/>
<gene>
    <name evidence="1" type="ORF">CTER_3614</name>
</gene>
<dbReference type="RefSeq" id="WP_004628059.1">
    <property type="nucleotide sequence ID" value="NZ_AORV01000051.1"/>
</dbReference>
<protein>
    <recommendedName>
        <fullName evidence="3">PD-(D/E)XK motif protein</fullName>
    </recommendedName>
</protein>
<proteinExistence type="predicted"/>
<dbReference type="eggNOG" id="ENOG502Z9WJ">
    <property type="taxonomic scope" value="Bacteria"/>
</dbReference>
<name>S0FJY4_RUMCE</name>
<dbReference type="AlphaFoldDB" id="S0FJY4"/>
<keyword evidence="2" id="KW-1185">Reference proteome</keyword>
<dbReference type="PATRIC" id="fig|1195236.3.peg.3826"/>
<reference evidence="1 2" key="1">
    <citation type="journal article" date="2013" name="Genome Announc.">
        <title>Draft Genome Sequence of the Cellulolytic, Mesophilic, Anaerobic Bacterium Clostridium termitidis Strain CT1112 (DSM 5398).</title>
        <authorList>
            <person name="Lal S."/>
            <person name="Ramachandran U."/>
            <person name="Zhang X."/>
            <person name="Munir R."/>
            <person name="Sparling R."/>
            <person name="Levin D.B."/>
        </authorList>
    </citation>
    <scope>NUCLEOTIDE SEQUENCE [LARGE SCALE GENOMIC DNA]</scope>
    <source>
        <strain evidence="1 2">CT1112</strain>
    </source>
</reference>
<organism evidence="1 2">
    <name type="scientific">Ruminiclostridium cellobioparum subsp. termitidis CT1112</name>
    <dbReference type="NCBI Taxonomy" id="1195236"/>
    <lineage>
        <taxon>Bacteria</taxon>
        <taxon>Bacillati</taxon>
        <taxon>Bacillota</taxon>
        <taxon>Clostridia</taxon>
        <taxon>Eubacteriales</taxon>
        <taxon>Oscillospiraceae</taxon>
        <taxon>Ruminiclostridium</taxon>
    </lineage>
</organism>
<dbReference type="Pfam" id="PF14390">
    <property type="entry name" value="DUF4420"/>
    <property type="match status" value="1"/>
</dbReference>
<accession>S0FJY4</accession>
<dbReference type="Proteomes" id="UP000014155">
    <property type="component" value="Unassembled WGS sequence"/>
</dbReference>
<evidence type="ECO:0000313" key="1">
    <source>
        <dbReference type="EMBL" id="EMS70621.1"/>
    </source>
</evidence>
<dbReference type="EMBL" id="AORV01000051">
    <property type="protein sequence ID" value="EMS70621.1"/>
    <property type="molecule type" value="Genomic_DNA"/>
</dbReference>
<evidence type="ECO:0008006" key="3">
    <source>
        <dbReference type="Google" id="ProtNLM"/>
    </source>
</evidence>
<dbReference type="InterPro" id="IPR025534">
    <property type="entry name" value="DUF4420"/>
</dbReference>
<comment type="caution">
    <text evidence="1">The sequence shown here is derived from an EMBL/GenBank/DDBJ whole genome shotgun (WGS) entry which is preliminary data.</text>
</comment>